<dbReference type="GO" id="GO:0016779">
    <property type="term" value="F:nucleotidyltransferase activity"/>
    <property type="evidence" value="ECO:0007669"/>
    <property type="project" value="UniProtKB-ARBA"/>
</dbReference>
<accession>A0A0L6CNT8</accession>
<sequence>MTAAVLLAAGAGRRMGRPKALVEIDGEPLVLRAVRVLHEAGVDDVSVVVGARGDEVATLVGSLADVVTNPGWDGGMAGSLRAGLGSLDGTHDATLIHLVDLPWVTPEAVRRVVHLASPTVLARAAYDGVPGHPVLIGREHWDAVLAGLSGDQGARSWLAGRPDLHLVECGDVARGDDTDRPQDLSQA</sequence>
<evidence type="ECO:0000313" key="3">
    <source>
        <dbReference type="Proteomes" id="UP000037397"/>
    </source>
</evidence>
<dbReference type="InterPro" id="IPR025877">
    <property type="entry name" value="MobA-like_NTP_Trfase"/>
</dbReference>
<dbReference type="OrthoDB" id="4427994at2"/>
<evidence type="ECO:0000259" key="1">
    <source>
        <dbReference type="Pfam" id="PF12804"/>
    </source>
</evidence>
<dbReference type="AlphaFoldDB" id="A0A0L6CNT8"/>
<comment type="caution">
    <text evidence="2">The sequence shown here is derived from an EMBL/GenBank/DDBJ whole genome shotgun (WGS) entry which is preliminary data.</text>
</comment>
<dbReference type="PANTHER" id="PTHR43777:SF1">
    <property type="entry name" value="MOLYBDENUM COFACTOR CYTIDYLYLTRANSFERASE"/>
    <property type="match status" value="1"/>
</dbReference>
<dbReference type="Pfam" id="PF12804">
    <property type="entry name" value="NTP_transf_3"/>
    <property type="match status" value="1"/>
</dbReference>
<protein>
    <submittedName>
        <fullName evidence="2">Molybdopterin-guanine dinucleotide biosynthesis protein MobA</fullName>
    </submittedName>
</protein>
<dbReference type="SUPFAM" id="SSF53448">
    <property type="entry name" value="Nucleotide-diphospho-sugar transferases"/>
    <property type="match status" value="1"/>
</dbReference>
<dbReference type="RefSeq" id="WP_050671815.1">
    <property type="nucleotide sequence ID" value="NZ_LAIR01000002.1"/>
</dbReference>
<dbReference type="STRING" id="1631356.VV01_08505"/>
<dbReference type="InterPro" id="IPR029044">
    <property type="entry name" value="Nucleotide-diphossugar_trans"/>
</dbReference>
<proteinExistence type="predicted"/>
<dbReference type="PATRIC" id="fig|1631356.3.peg.1652"/>
<dbReference type="Gene3D" id="3.90.550.10">
    <property type="entry name" value="Spore Coat Polysaccharide Biosynthesis Protein SpsA, Chain A"/>
    <property type="match status" value="1"/>
</dbReference>
<feature type="domain" description="MobA-like NTP transferase" evidence="1">
    <location>
        <begin position="4"/>
        <end position="159"/>
    </location>
</feature>
<organism evidence="2 3">
    <name type="scientific">Luteipulveratus halotolerans</name>
    <dbReference type="NCBI Taxonomy" id="1631356"/>
    <lineage>
        <taxon>Bacteria</taxon>
        <taxon>Bacillati</taxon>
        <taxon>Actinomycetota</taxon>
        <taxon>Actinomycetes</taxon>
        <taxon>Micrococcales</taxon>
        <taxon>Dermacoccaceae</taxon>
        <taxon>Luteipulveratus</taxon>
    </lineage>
</organism>
<evidence type="ECO:0000313" key="2">
    <source>
        <dbReference type="EMBL" id="KNX39315.1"/>
    </source>
</evidence>
<name>A0A0L6CNT8_9MICO</name>
<dbReference type="EMBL" id="LAIR01000002">
    <property type="protein sequence ID" value="KNX39315.1"/>
    <property type="molecule type" value="Genomic_DNA"/>
</dbReference>
<keyword evidence="3" id="KW-1185">Reference proteome</keyword>
<gene>
    <name evidence="2" type="ORF">VV01_08505</name>
</gene>
<dbReference type="Proteomes" id="UP000037397">
    <property type="component" value="Unassembled WGS sequence"/>
</dbReference>
<reference evidence="3" key="1">
    <citation type="submission" date="2015-03" db="EMBL/GenBank/DDBJ databases">
        <title>Luteipulveratus halotolerans sp. nov., a novel actinobacterium (Dermacoccaceae) from Sarawak, Malaysia.</title>
        <authorList>
            <person name="Juboi H."/>
            <person name="Basik A."/>
            <person name="Shamsul S.S."/>
            <person name="Arnold P."/>
            <person name="Schmitt E.K."/>
            <person name="Sanglier J.-J."/>
            <person name="Yeo T."/>
        </authorList>
    </citation>
    <scope>NUCLEOTIDE SEQUENCE [LARGE SCALE GENOMIC DNA]</scope>
    <source>
        <strain evidence="3">C296001</strain>
    </source>
</reference>
<dbReference type="PANTHER" id="PTHR43777">
    <property type="entry name" value="MOLYBDENUM COFACTOR CYTIDYLYLTRANSFERASE"/>
    <property type="match status" value="1"/>
</dbReference>